<comment type="caution">
    <text evidence="2">The sequence shown here is derived from an EMBL/GenBank/DDBJ whole genome shotgun (WGS) entry which is preliminary data.</text>
</comment>
<reference evidence="2" key="1">
    <citation type="submission" date="2021-10" db="EMBL/GenBank/DDBJ databases">
        <authorList>
            <person name="Piombo E."/>
        </authorList>
    </citation>
    <scope>NUCLEOTIDE SEQUENCE</scope>
</reference>
<keyword evidence="1" id="KW-0472">Membrane</keyword>
<evidence type="ECO:0000313" key="2">
    <source>
        <dbReference type="EMBL" id="CAH0025214.1"/>
    </source>
</evidence>
<evidence type="ECO:0000313" key="3">
    <source>
        <dbReference type="Proteomes" id="UP000696573"/>
    </source>
</evidence>
<keyword evidence="1" id="KW-1133">Transmembrane helix</keyword>
<accession>A0A9N9VKR8</accession>
<name>A0A9N9VKR8_9HYPO</name>
<dbReference type="EMBL" id="CABFNQ020000708">
    <property type="protein sequence ID" value="CAH0025214.1"/>
    <property type="molecule type" value="Genomic_DNA"/>
</dbReference>
<keyword evidence="1" id="KW-0812">Transmembrane</keyword>
<dbReference type="Proteomes" id="UP000696573">
    <property type="component" value="Unassembled WGS sequence"/>
</dbReference>
<proteinExistence type="predicted"/>
<dbReference type="OrthoDB" id="4940254at2759"/>
<protein>
    <submittedName>
        <fullName evidence="2">Uncharacterized protein</fullName>
    </submittedName>
</protein>
<keyword evidence="3" id="KW-1185">Reference proteome</keyword>
<dbReference type="AlphaFoldDB" id="A0A9N9VKR8"/>
<feature type="transmembrane region" description="Helical" evidence="1">
    <location>
        <begin position="83"/>
        <end position="103"/>
    </location>
</feature>
<feature type="transmembrane region" description="Helical" evidence="1">
    <location>
        <begin position="44"/>
        <end position="63"/>
    </location>
</feature>
<feature type="transmembrane region" description="Helical" evidence="1">
    <location>
        <begin position="20"/>
        <end position="37"/>
    </location>
</feature>
<sequence length="191" mass="20927">MPSDRQLPTLYALLHSGVRLLGWLTDLGAIVILGYIVRCWPEKGGTVAAGLVGTAIALLNDSWEMVSNVDTTGNFVPLSPPRAVLHDLFSLAVCMGGLMLLLFSDLRDQNVSQMVVFSNYRLRAEDIEAGRTIWNTKHEMFRAAQGFVAAVAYVVTSCPIRYRVAVDRLMIGNGKQGLSISVLRLGCLQLF</sequence>
<gene>
    <name evidence="2" type="ORF">CRHIZ90672A_00016900</name>
</gene>
<organism evidence="2 3">
    <name type="scientific">Clonostachys rhizophaga</name>
    <dbReference type="NCBI Taxonomy" id="160324"/>
    <lineage>
        <taxon>Eukaryota</taxon>
        <taxon>Fungi</taxon>
        <taxon>Dikarya</taxon>
        <taxon>Ascomycota</taxon>
        <taxon>Pezizomycotina</taxon>
        <taxon>Sordariomycetes</taxon>
        <taxon>Hypocreomycetidae</taxon>
        <taxon>Hypocreales</taxon>
        <taxon>Bionectriaceae</taxon>
        <taxon>Clonostachys</taxon>
    </lineage>
</organism>
<evidence type="ECO:0000256" key="1">
    <source>
        <dbReference type="SAM" id="Phobius"/>
    </source>
</evidence>